<dbReference type="OrthoDB" id="550575at2759"/>
<evidence type="ECO:0000313" key="1">
    <source>
        <dbReference type="EMBL" id="RHZ85677.1"/>
    </source>
</evidence>
<dbReference type="SUPFAM" id="SSF52047">
    <property type="entry name" value="RNI-like"/>
    <property type="match status" value="1"/>
</dbReference>
<dbReference type="Proteomes" id="UP000266861">
    <property type="component" value="Unassembled WGS sequence"/>
</dbReference>
<reference evidence="1 2" key="1">
    <citation type="submission" date="2018-08" db="EMBL/GenBank/DDBJ databases">
        <title>Genome and evolution of the arbuscular mycorrhizal fungus Diversispora epigaea (formerly Glomus versiforme) and its bacterial endosymbionts.</title>
        <authorList>
            <person name="Sun X."/>
            <person name="Fei Z."/>
            <person name="Harrison M."/>
        </authorList>
    </citation>
    <scope>NUCLEOTIDE SEQUENCE [LARGE SCALE GENOMIC DNA]</scope>
    <source>
        <strain evidence="1 2">IT104</strain>
    </source>
</reference>
<protein>
    <submittedName>
        <fullName evidence="1">Uncharacterized protein</fullName>
    </submittedName>
</protein>
<proteinExistence type="predicted"/>
<dbReference type="AlphaFoldDB" id="A0A397JDN7"/>
<organism evidence="1 2">
    <name type="scientific">Diversispora epigaea</name>
    <dbReference type="NCBI Taxonomy" id="1348612"/>
    <lineage>
        <taxon>Eukaryota</taxon>
        <taxon>Fungi</taxon>
        <taxon>Fungi incertae sedis</taxon>
        <taxon>Mucoromycota</taxon>
        <taxon>Glomeromycotina</taxon>
        <taxon>Glomeromycetes</taxon>
        <taxon>Diversisporales</taxon>
        <taxon>Diversisporaceae</taxon>
        <taxon>Diversispora</taxon>
    </lineage>
</organism>
<gene>
    <name evidence="1" type="ORF">Glove_63g104</name>
</gene>
<dbReference type="InterPro" id="IPR032675">
    <property type="entry name" value="LRR_dom_sf"/>
</dbReference>
<sequence length="183" mass="21218">MLIQIYLKIEYLNFTGIMVFQNNFFIITIIRSSSNLKHFNISHNDIGNEVVEAVTNTYYELEYFKLGEYEFIIKLSICNIICSCFKFQHFELGFCDIFDITIKEITCLCFNLKYLDLNSCENISKKVFDTSNSYTSDLNSDTSNSDSNTSDEIAVFSNYISILLNLIDPEQNNIFNNLILKIS</sequence>
<accession>A0A397JDN7</accession>
<name>A0A397JDN7_9GLOM</name>
<dbReference type="Pfam" id="PF13516">
    <property type="entry name" value="LRR_6"/>
    <property type="match status" value="2"/>
</dbReference>
<dbReference type="Gene3D" id="3.80.10.10">
    <property type="entry name" value="Ribonuclease Inhibitor"/>
    <property type="match status" value="1"/>
</dbReference>
<keyword evidence="2" id="KW-1185">Reference proteome</keyword>
<dbReference type="InterPro" id="IPR001611">
    <property type="entry name" value="Leu-rich_rpt"/>
</dbReference>
<dbReference type="STRING" id="1348612.A0A397JDN7"/>
<dbReference type="EMBL" id="PQFF01000060">
    <property type="protein sequence ID" value="RHZ85677.1"/>
    <property type="molecule type" value="Genomic_DNA"/>
</dbReference>
<evidence type="ECO:0000313" key="2">
    <source>
        <dbReference type="Proteomes" id="UP000266861"/>
    </source>
</evidence>
<comment type="caution">
    <text evidence="1">The sequence shown here is derived from an EMBL/GenBank/DDBJ whole genome shotgun (WGS) entry which is preliminary data.</text>
</comment>